<evidence type="ECO:0000313" key="3">
    <source>
        <dbReference type="Proteomes" id="UP000601522"/>
    </source>
</evidence>
<dbReference type="InterPro" id="IPR013422">
    <property type="entry name" value="CRISPR-assoc_prot_Cas5_N"/>
</dbReference>
<dbReference type="RefSeq" id="WP_249323925.1">
    <property type="nucleotide sequence ID" value="NZ_JACRTK010000003.1"/>
</dbReference>
<dbReference type="InterPro" id="IPR021124">
    <property type="entry name" value="CRISPR-assoc_prot_Cas5"/>
</dbReference>
<accession>A0A926F0W3</accession>
<dbReference type="GO" id="GO:0051607">
    <property type="term" value="P:defense response to virus"/>
    <property type="evidence" value="ECO:0007669"/>
    <property type="project" value="UniProtKB-KW"/>
</dbReference>
<dbReference type="GO" id="GO:0043571">
    <property type="term" value="P:maintenance of CRISPR repeat elements"/>
    <property type="evidence" value="ECO:0007669"/>
    <property type="project" value="InterPro"/>
</dbReference>
<sequence length="254" mass="29601">MKENKKAVRLKLYQNMVNYKKPTSFQIKETYPLPPYSTVIGMVHNLCDYKEYKEMKVSIQGKYHSKVNDLYTRYEFKNGMKYDPERHQLQVGEFGISRGISTAELLVDVELMIHIIPQDQSLVSEIENAFLKPREYPSLGRREDLVTIQEVKAVNIFEEELKEDIELNENFTAYIPLDMIGESIVVDEGISGIGNRGTRYKITKDYKLINHGTAKKPKIFRVWNKIDVLYSSKITAIEDEIIFKDSDNNIIFWA</sequence>
<dbReference type="AlphaFoldDB" id="A0A926F0W3"/>
<evidence type="ECO:0000313" key="2">
    <source>
        <dbReference type="EMBL" id="MBC8591062.1"/>
    </source>
</evidence>
<dbReference type="NCBIfam" id="TIGR01895">
    <property type="entry name" value="cas_Cas5t"/>
    <property type="match status" value="1"/>
</dbReference>
<comment type="caution">
    <text evidence="2">The sequence shown here is derived from an EMBL/GenBank/DDBJ whole genome shotgun (WGS) entry which is preliminary data.</text>
</comment>
<name>A0A926F0W3_9FIRM</name>
<dbReference type="InterPro" id="IPR013337">
    <property type="entry name" value="CRISPR-assoc_prot_Cas5_Tneap"/>
</dbReference>
<proteinExistence type="predicted"/>
<dbReference type="Proteomes" id="UP000601522">
    <property type="component" value="Unassembled WGS sequence"/>
</dbReference>
<keyword evidence="3" id="KW-1185">Reference proteome</keyword>
<keyword evidence="1" id="KW-0051">Antiviral defense</keyword>
<evidence type="ECO:0000256" key="1">
    <source>
        <dbReference type="ARBA" id="ARBA00023118"/>
    </source>
</evidence>
<dbReference type="EMBL" id="JACRTK010000003">
    <property type="protein sequence ID" value="MBC8591062.1"/>
    <property type="molecule type" value="Genomic_DNA"/>
</dbReference>
<organism evidence="2 3">
    <name type="scientific">Wansuia hejianensis</name>
    <dbReference type="NCBI Taxonomy" id="2763667"/>
    <lineage>
        <taxon>Bacteria</taxon>
        <taxon>Bacillati</taxon>
        <taxon>Bacillota</taxon>
        <taxon>Clostridia</taxon>
        <taxon>Lachnospirales</taxon>
        <taxon>Lachnospiraceae</taxon>
        <taxon>Wansuia</taxon>
    </lineage>
</organism>
<dbReference type="Gene3D" id="3.30.70.2660">
    <property type="match status" value="1"/>
</dbReference>
<dbReference type="NCBIfam" id="TIGR02593">
    <property type="entry name" value="CRISPR_cas5"/>
    <property type="match status" value="1"/>
</dbReference>
<gene>
    <name evidence="2" type="primary">cas5b</name>
    <name evidence="2" type="ORF">H8689_08030</name>
</gene>
<dbReference type="Pfam" id="PF09704">
    <property type="entry name" value="Cas_Cas5d"/>
    <property type="match status" value="1"/>
</dbReference>
<reference evidence="2 3" key="1">
    <citation type="submission" date="2020-08" db="EMBL/GenBank/DDBJ databases">
        <title>Genome public.</title>
        <authorList>
            <person name="Liu C."/>
            <person name="Sun Q."/>
        </authorList>
    </citation>
    <scope>NUCLEOTIDE SEQUENCE [LARGE SCALE GENOMIC DNA]</scope>
    <source>
        <strain evidence="2 3">NSJ-26</strain>
    </source>
</reference>
<protein>
    <submittedName>
        <fullName evidence="2">Type I-B CRISPR-associated protein Cas5</fullName>
    </submittedName>
</protein>